<dbReference type="GO" id="GO:0016874">
    <property type="term" value="F:ligase activity"/>
    <property type="evidence" value="ECO:0007669"/>
    <property type="project" value="UniProtKB-KW"/>
</dbReference>
<dbReference type="SUPFAM" id="SSF56801">
    <property type="entry name" value="Acetyl-CoA synthetase-like"/>
    <property type="match status" value="1"/>
</dbReference>
<dbReference type="AlphaFoldDB" id="A0A841ED05"/>
<dbReference type="GO" id="GO:0005886">
    <property type="term" value="C:plasma membrane"/>
    <property type="evidence" value="ECO:0007669"/>
    <property type="project" value="TreeGrafter"/>
</dbReference>
<dbReference type="Pfam" id="PF00501">
    <property type="entry name" value="AMP-binding"/>
    <property type="match status" value="1"/>
</dbReference>
<dbReference type="InterPro" id="IPR025110">
    <property type="entry name" value="AMP-bd_C"/>
</dbReference>
<dbReference type="GO" id="GO:0070566">
    <property type="term" value="F:adenylyltransferase activity"/>
    <property type="evidence" value="ECO:0007669"/>
    <property type="project" value="TreeGrafter"/>
</dbReference>
<keyword evidence="3" id="KW-0276">Fatty acid metabolism</keyword>
<evidence type="ECO:0000256" key="1">
    <source>
        <dbReference type="ARBA" id="ARBA00006432"/>
    </source>
</evidence>
<evidence type="ECO:0000256" key="4">
    <source>
        <dbReference type="ARBA" id="ARBA00023098"/>
    </source>
</evidence>
<keyword evidence="4" id="KW-0443">Lipid metabolism</keyword>
<dbReference type="Gene3D" id="3.30.300.30">
    <property type="match status" value="1"/>
</dbReference>
<dbReference type="InterPro" id="IPR000873">
    <property type="entry name" value="AMP-dep_synth/lig_dom"/>
</dbReference>
<comment type="caution">
    <text evidence="7">The sequence shown here is derived from an EMBL/GenBank/DDBJ whole genome shotgun (WGS) entry which is preliminary data.</text>
</comment>
<dbReference type="RefSeq" id="WP_184639990.1">
    <property type="nucleotide sequence ID" value="NZ_BAABKT010000018.1"/>
</dbReference>
<dbReference type="InterPro" id="IPR040097">
    <property type="entry name" value="FAAL/FAAC"/>
</dbReference>
<evidence type="ECO:0000259" key="5">
    <source>
        <dbReference type="Pfam" id="PF00501"/>
    </source>
</evidence>
<dbReference type="PROSITE" id="PS00455">
    <property type="entry name" value="AMP_BINDING"/>
    <property type="match status" value="1"/>
</dbReference>
<dbReference type="GO" id="GO:0006633">
    <property type="term" value="P:fatty acid biosynthetic process"/>
    <property type="evidence" value="ECO:0007669"/>
    <property type="project" value="TreeGrafter"/>
</dbReference>
<keyword evidence="2 7" id="KW-0436">Ligase</keyword>
<gene>
    <name evidence="7" type="ORF">HNR25_004844</name>
</gene>
<dbReference type="InterPro" id="IPR045851">
    <property type="entry name" value="AMP-bd_C_sf"/>
</dbReference>
<evidence type="ECO:0000259" key="6">
    <source>
        <dbReference type="Pfam" id="PF23024"/>
    </source>
</evidence>
<sequence length="587" mass="62532">MAEELTFSALLQDRLAVFGDSGRFVFAGRDRGGGDDTVLDYAALDRKARAVALLLLERRLTGRSVLLSYPGAQDFLPAFIGCLFAGAVAVPTPLPDRSPDSLDRIARIAADAPDLGAVLTDDANAGFFGSWIRDGRLPRGVECLATDTAAESVPPAAELAEVGPDDVALLQYTSGSTSEPKGVRITQANLLHNHRDIVRHTGVGPESTGVGWLPYYHDMGLIGLLLTPFQHGFPCVVLDPMAFLKRPRRWLELITRHRATHTVAPNFGYELCLRRVGERDLDGLDLSSWRVALNGAEFVRAEVVDGFTERFGRVGFAPATFTPCYGMAETTLLVTCASPHREPTVVDADADALERDEFRPAPGSGGARRLVGCGAADSLDVRVVDADSGDPRSDGAVGEIWVRGPSVADGYSGRPSSTAETFHAYTGAGEGPFLRTGDLGFQRGGELFVTGRAKEVVVLNGRNLYPQDLEADVRRVLPDRACGTSAVFGTGPFGDDVVVVQEVRATALGETSLDEASRRIRSALAAAHRLTPARVVLVPFSQVPRTTSGKVRRGAARSLHDSGALSVLHAWSQGTSEPAARAGAVEA</sequence>
<feature type="domain" description="AMP-binding enzyme C-terminal" evidence="6">
    <location>
        <begin position="455"/>
        <end position="563"/>
    </location>
</feature>
<accession>A0A841ED05</accession>
<dbReference type="GO" id="GO:0071766">
    <property type="term" value="P:Actinobacterium-type cell wall biogenesis"/>
    <property type="evidence" value="ECO:0007669"/>
    <property type="project" value="UniProtKB-ARBA"/>
</dbReference>
<organism evidence="7 8">
    <name type="scientific">Streptomonospora salina</name>
    <dbReference type="NCBI Taxonomy" id="104205"/>
    <lineage>
        <taxon>Bacteria</taxon>
        <taxon>Bacillati</taxon>
        <taxon>Actinomycetota</taxon>
        <taxon>Actinomycetes</taxon>
        <taxon>Streptosporangiales</taxon>
        <taxon>Nocardiopsidaceae</taxon>
        <taxon>Streptomonospora</taxon>
    </lineage>
</organism>
<dbReference type="PANTHER" id="PTHR22754">
    <property type="entry name" value="DISCO-INTERACTING PROTEIN 2 DIP2 -RELATED"/>
    <property type="match status" value="1"/>
</dbReference>
<evidence type="ECO:0000313" key="8">
    <source>
        <dbReference type="Proteomes" id="UP000578077"/>
    </source>
</evidence>
<feature type="domain" description="AMP-dependent synthetase/ligase" evidence="5">
    <location>
        <begin position="26"/>
        <end position="411"/>
    </location>
</feature>
<dbReference type="Gene3D" id="3.40.50.12780">
    <property type="entry name" value="N-terminal domain of ligase-like"/>
    <property type="match status" value="1"/>
</dbReference>
<reference evidence="7 8" key="1">
    <citation type="submission" date="2020-08" db="EMBL/GenBank/DDBJ databases">
        <title>Sequencing the genomes of 1000 actinobacteria strains.</title>
        <authorList>
            <person name="Klenk H.-P."/>
        </authorList>
    </citation>
    <scope>NUCLEOTIDE SEQUENCE [LARGE SCALE GENOMIC DNA]</scope>
    <source>
        <strain evidence="7 8">DSM 44593</strain>
    </source>
</reference>
<keyword evidence="8" id="KW-1185">Reference proteome</keyword>
<protein>
    <submittedName>
        <fullName evidence="7">Acyl-CoA synthetase (AMP-forming)/AMP-acid ligase II</fullName>
    </submittedName>
</protein>
<evidence type="ECO:0000256" key="2">
    <source>
        <dbReference type="ARBA" id="ARBA00022598"/>
    </source>
</evidence>
<evidence type="ECO:0000256" key="3">
    <source>
        <dbReference type="ARBA" id="ARBA00022832"/>
    </source>
</evidence>
<evidence type="ECO:0000313" key="7">
    <source>
        <dbReference type="EMBL" id="MBB6001015.1"/>
    </source>
</evidence>
<proteinExistence type="inferred from homology"/>
<dbReference type="EMBL" id="JACHLY010000002">
    <property type="protein sequence ID" value="MBB6001015.1"/>
    <property type="molecule type" value="Genomic_DNA"/>
</dbReference>
<dbReference type="InterPro" id="IPR020845">
    <property type="entry name" value="AMP-binding_CS"/>
</dbReference>
<dbReference type="CDD" id="cd05931">
    <property type="entry name" value="FAAL"/>
    <property type="match status" value="1"/>
</dbReference>
<dbReference type="FunFam" id="3.40.50.12780:FF:000013">
    <property type="entry name" value="Long-chain-fatty-acid--AMP ligase FadD32"/>
    <property type="match status" value="1"/>
</dbReference>
<name>A0A841ED05_9ACTN</name>
<dbReference type="Proteomes" id="UP000578077">
    <property type="component" value="Unassembled WGS sequence"/>
</dbReference>
<dbReference type="Pfam" id="PF23024">
    <property type="entry name" value="AMP-dom_DIP2-like"/>
    <property type="match status" value="1"/>
</dbReference>
<dbReference type="PANTHER" id="PTHR22754:SF32">
    <property type="entry name" value="DISCO-INTERACTING PROTEIN 2"/>
    <property type="match status" value="1"/>
</dbReference>
<comment type="similarity">
    <text evidence="1">Belongs to the ATP-dependent AMP-binding enzyme family.</text>
</comment>
<dbReference type="InterPro" id="IPR042099">
    <property type="entry name" value="ANL_N_sf"/>
</dbReference>